<dbReference type="PANTHER" id="PTHR45228">
    <property type="entry name" value="CYCLIC DI-GMP PHOSPHODIESTERASE TM_0186-RELATED"/>
    <property type="match status" value="1"/>
</dbReference>
<dbReference type="EMBL" id="CP001087">
    <property type="protein sequence ID" value="ACN17548.1"/>
    <property type="molecule type" value="Genomic_DNA"/>
</dbReference>
<evidence type="ECO:0000259" key="2">
    <source>
        <dbReference type="PROSITE" id="PS50110"/>
    </source>
</evidence>
<dbReference type="CDD" id="cd00077">
    <property type="entry name" value="HDc"/>
    <property type="match status" value="1"/>
</dbReference>
<dbReference type="KEGG" id="dat:HRM2_44920"/>
<dbReference type="SUPFAM" id="SSF109604">
    <property type="entry name" value="HD-domain/PDEase-like"/>
    <property type="match status" value="1"/>
</dbReference>
<dbReference type="InterPro" id="IPR052020">
    <property type="entry name" value="Cyclic_di-GMP/3'3'-cGAMP_PDE"/>
</dbReference>
<feature type="domain" description="Response regulatory" evidence="2">
    <location>
        <begin position="8"/>
        <end position="123"/>
    </location>
</feature>
<dbReference type="Gene3D" id="1.10.3210.10">
    <property type="entry name" value="Hypothetical protein af1432"/>
    <property type="match status" value="1"/>
</dbReference>
<protein>
    <submittedName>
        <fullName evidence="4">Response regulator</fullName>
    </submittedName>
</protein>
<reference evidence="4 5" key="1">
    <citation type="journal article" date="2009" name="Environ. Microbiol.">
        <title>Genome sequence of Desulfobacterium autotrophicum HRM2, a marine sulfate reducer oxidizing organic carbon completely to carbon dioxide.</title>
        <authorList>
            <person name="Strittmatter A.W."/>
            <person name="Liesegang H."/>
            <person name="Rabus R."/>
            <person name="Decker I."/>
            <person name="Amann J."/>
            <person name="Andres S."/>
            <person name="Henne A."/>
            <person name="Fricke W.F."/>
            <person name="Martinez-Arias R."/>
            <person name="Bartels D."/>
            <person name="Goesmann A."/>
            <person name="Krause L."/>
            <person name="Puehler A."/>
            <person name="Klenk H.P."/>
            <person name="Richter M."/>
            <person name="Schuler M."/>
            <person name="Gloeckner F.O."/>
            <person name="Meyerdierks A."/>
            <person name="Gottschalk G."/>
            <person name="Amann R."/>
        </authorList>
    </citation>
    <scope>NUCLEOTIDE SEQUENCE [LARGE SCALE GENOMIC DNA]</scope>
    <source>
        <strain evidence="5">ATCC 43914 / DSM 3382 / HRM2</strain>
    </source>
</reference>
<dbReference type="AlphaFoldDB" id="C0QF47"/>
<dbReference type="InterPro" id="IPR001789">
    <property type="entry name" value="Sig_transdc_resp-reg_receiver"/>
</dbReference>
<dbReference type="OrthoDB" id="9764337at2"/>
<dbReference type="eggNOG" id="COG3437">
    <property type="taxonomic scope" value="Bacteria"/>
</dbReference>
<dbReference type="InterPro" id="IPR003607">
    <property type="entry name" value="HD/PDEase_dom"/>
</dbReference>
<dbReference type="GO" id="GO:0000160">
    <property type="term" value="P:phosphorelay signal transduction system"/>
    <property type="evidence" value="ECO:0007669"/>
    <property type="project" value="InterPro"/>
</dbReference>
<dbReference type="Proteomes" id="UP000000442">
    <property type="component" value="Chromosome"/>
</dbReference>
<accession>C0QF47</accession>
<organism evidence="4 5">
    <name type="scientific">Desulforapulum autotrophicum (strain ATCC 43914 / DSM 3382 / VKM B-1955 / HRM2)</name>
    <name type="common">Desulfobacterium autotrophicum</name>
    <dbReference type="NCBI Taxonomy" id="177437"/>
    <lineage>
        <taxon>Bacteria</taxon>
        <taxon>Pseudomonadati</taxon>
        <taxon>Thermodesulfobacteriota</taxon>
        <taxon>Desulfobacteria</taxon>
        <taxon>Desulfobacterales</taxon>
        <taxon>Desulfobacteraceae</taxon>
        <taxon>Desulforapulum</taxon>
    </lineage>
</organism>
<sequence>MTDIKDCIVLIVDDSSLNIDLLVATLGTDFNINIAMDGNAALKSVADDPPDLILLDILMPGMDGYGVCTKLKQSPATAKIPIIFLTGLNDHQNESRGLALGAADYIHKPFNPMLVKARVKNHLALKMHQDRLENLVKKRTRQIELTQEMAFKAIGTLVECKDPETGGHIRRTQNYVKLLANSLKSHPAYANFFTDETVDLLYMSAPLHDIGKIGVPDVILLKPTKLLKSEFETIKRHTTYGYRAILASERDYCEENINFMRFAKELTRTHHERWDGSGYPQGLKREEIPISGRLMAVADVYDALISQRVYKPPFKHQKAVDIIHQGKGTHFDPHMVDAFMDLEDQFRQIGFRFADCIEEKENLA</sequence>
<name>C0QF47_DESAH</name>
<dbReference type="PROSITE" id="PS51832">
    <property type="entry name" value="HD_GYP"/>
    <property type="match status" value="1"/>
</dbReference>
<proteinExistence type="predicted"/>
<evidence type="ECO:0000313" key="5">
    <source>
        <dbReference type="Proteomes" id="UP000000442"/>
    </source>
</evidence>
<dbReference type="SUPFAM" id="SSF52172">
    <property type="entry name" value="CheY-like"/>
    <property type="match status" value="1"/>
</dbReference>
<dbReference type="SMART" id="SM00448">
    <property type="entry name" value="REC"/>
    <property type="match status" value="1"/>
</dbReference>
<evidence type="ECO:0000313" key="4">
    <source>
        <dbReference type="EMBL" id="ACN17548.1"/>
    </source>
</evidence>
<keyword evidence="5" id="KW-1185">Reference proteome</keyword>
<dbReference type="InterPro" id="IPR011006">
    <property type="entry name" value="CheY-like_superfamily"/>
</dbReference>
<dbReference type="STRING" id="177437.HRM2_44920"/>
<feature type="modified residue" description="4-aspartylphosphate" evidence="1">
    <location>
        <position position="56"/>
    </location>
</feature>
<feature type="domain" description="HD-GYP" evidence="3">
    <location>
        <begin position="143"/>
        <end position="355"/>
    </location>
</feature>
<dbReference type="Gene3D" id="3.40.50.2300">
    <property type="match status" value="1"/>
</dbReference>
<evidence type="ECO:0000259" key="3">
    <source>
        <dbReference type="PROSITE" id="PS51832"/>
    </source>
</evidence>
<dbReference type="SMART" id="SM00471">
    <property type="entry name" value="HDc"/>
    <property type="match status" value="1"/>
</dbReference>
<dbReference type="RefSeq" id="WP_015906262.1">
    <property type="nucleotide sequence ID" value="NC_012108.1"/>
</dbReference>
<gene>
    <name evidence="4" type="ordered locus">HRM2_44920</name>
</gene>
<dbReference type="HOGENOM" id="CLU_000445_92_10_7"/>
<dbReference type="PROSITE" id="PS50110">
    <property type="entry name" value="RESPONSE_REGULATORY"/>
    <property type="match status" value="1"/>
</dbReference>
<dbReference type="InterPro" id="IPR037522">
    <property type="entry name" value="HD_GYP_dom"/>
</dbReference>
<dbReference type="PANTHER" id="PTHR45228:SF5">
    <property type="entry name" value="CYCLIC DI-GMP PHOSPHODIESTERASE VC_1348-RELATED"/>
    <property type="match status" value="1"/>
</dbReference>
<dbReference type="Pfam" id="PF13487">
    <property type="entry name" value="HD_5"/>
    <property type="match status" value="1"/>
</dbReference>
<evidence type="ECO:0000256" key="1">
    <source>
        <dbReference type="PROSITE-ProRule" id="PRU00169"/>
    </source>
</evidence>
<keyword evidence="1" id="KW-0597">Phosphoprotein</keyword>
<dbReference type="Pfam" id="PF00072">
    <property type="entry name" value="Response_reg"/>
    <property type="match status" value="1"/>
</dbReference>